<dbReference type="InterPro" id="IPR006311">
    <property type="entry name" value="TAT_signal"/>
</dbReference>
<keyword evidence="2" id="KW-0732">Signal</keyword>
<evidence type="ECO:0000313" key="4">
    <source>
        <dbReference type="Proteomes" id="UP000034034"/>
    </source>
</evidence>
<evidence type="ECO:0000256" key="1">
    <source>
        <dbReference type="SAM" id="MobiDB-lite"/>
    </source>
</evidence>
<dbReference type="KEGG" id="sxi:SXIM_06540"/>
<gene>
    <name evidence="3" type="ORF">SXIM_06540</name>
</gene>
<evidence type="ECO:0000313" key="3">
    <source>
        <dbReference type="EMBL" id="AKG42038.1"/>
    </source>
</evidence>
<organism evidence="3 4">
    <name type="scientific">Streptomyces xiamenensis</name>
    <dbReference type="NCBI Taxonomy" id="408015"/>
    <lineage>
        <taxon>Bacteria</taxon>
        <taxon>Bacillati</taxon>
        <taxon>Actinomycetota</taxon>
        <taxon>Actinomycetes</taxon>
        <taxon>Kitasatosporales</taxon>
        <taxon>Streptomycetaceae</taxon>
        <taxon>Streptomyces</taxon>
    </lineage>
</organism>
<dbReference type="HOGENOM" id="CLU_095706_0_0_11"/>
<feature type="region of interest" description="Disordered" evidence="1">
    <location>
        <begin position="40"/>
        <end position="64"/>
    </location>
</feature>
<dbReference type="PATRIC" id="fig|408015.6.peg.686"/>
<accession>A0A0F7FRE2</accession>
<protein>
    <recommendedName>
        <fullName evidence="5">Secreted protein</fullName>
    </recommendedName>
</protein>
<evidence type="ECO:0008006" key="5">
    <source>
        <dbReference type="Google" id="ProtNLM"/>
    </source>
</evidence>
<dbReference type="AlphaFoldDB" id="A0A0F7FRE2"/>
<keyword evidence="4" id="KW-1185">Reference proteome</keyword>
<dbReference type="RefSeq" id="WP_046722891.1">
    <property type="nucleotide sequence ID" value="NZ_CP009922.3"/>
</dbReference>
<feature type="signal peptide" evidence="2">
    <location>
        <begin position="1"/>
        <end position="31"/>
    </location>
</feature>
<dbReference type="EMBL" id="CP009922">
    <property type="protein sequence ID" value="AKG42038.1"/>
    <property type="molecule type" value="Genomic_DNA"/>
</dbReference>
<dbReference type="STRING" id="408015.SXIM_06540"/>
<sequence>MRRTRTRILTRTALAAGALAAVAAFAPAAGAATATTAPKTPVPAFLEPGDLPPHSSSQWFAQSPRHGQPELPLFCFEEVELPAAGTWVREYHTDLDTTARQLVVETGGNAEAQALAAELSDAAADCAADWLRENPGAGAAWDDYGTVDAADGARVFGVHVAPPQAGTGVHLFGIGRDGDTVTVVVWGEMGDLAQAPVTAFKDTTATALTKLGG</sequence>
<dbReference type="PROSITE" id="PS51318">
    <property type="entry name" value="TAT"/>
    <property type="match status" value="1"/>
</dbReference>
<reference evidence="3" key="1">
    <citation type="submission" date="2019-08" db="EMBL/GenBank/DDBJ databases">
        <title>Complete genome sequence of a mangrove-derived Streptomyces xiamenensis.</title>
        <authorList>
            <person name="Xu J."/>
        </authorList>
    </citation>
    <scope>NUCLEOTIDE SEQUENCE</scope>
    <source>
        <strain evidence="3">318</strain>
    </source>
</reference>
<proteinExistence type="predicted"/>
<feature type="chain" id="PRO_5002515686" description="Secreted protein" evidence="2">
    <location>
        <begin position="32"/>
        <end position="213"/>
    </location>
</feature>
<dbReference type="Proteomes" id="UP000034034">
    <property type="component" value="Chromosome"/>
</dbReference>
<name>A0A0F7FRE2_9ACTN</name>
<evidence type="ECO:0000256" key="2">
    <source>
        <dbReference type="SAM" id="SignalP"/>
    </source>
</evidence>